<dbReference type="Proteomes" id="UP000663887">
    <property type="component" value="Unassembled WGS sequence"/>
</dbReference>
<dbReference type="EMBL" id="CAJOBF010003120">
    <property type="protein sequence ID" value="CAF4075061.1"/>
    <property type="molecule type" value="Genomic_DNA"/>
</dbReference>
<dbReference type="Proteomes" id="UP000663855">
    <property type="component" value="Unassembled WGS sequence"/>
</dbReference>
<accession>A0A814SH95</accession>
<dbReference type="Proteomes" id="UP000663842">
    <property type="component" value="Unassembled WGS sequence"/>
</dbReference>
<evidence type="ECO:0000313" key="2">
    <source>
        <dbReference type="EMBL" id="CAF1148078.1"/>
    </source>
</evidence>
<feature type="compositionally biased region" description="Polar residues" evidence="1">
    <location>
        <begin position="1"/>
        <end position="22"/>
    </location>
</feature>
<protein>
    <submittedName>
        <fullName evidence="2">Uncharacterized protein</fullName>
    </submittedName>
</protein>
<feature type="compositionally biased region" description="Polar residues" evidence="1">
    <location>
        <begin position="58"/>
        <end position="76"/>
    </location>
</feature>
<evidence type="ECO:0000313" key="3">
    <source>
        <dbReference type="EMBL" id="CAF1615902.1"/>
    </source>
</evidence>
<dbReference type="Proteomes" id="UP000663824">
    <property type="component" value="Unassembled WGS sequence"/>
</dbReference>
<sequence length="144" mass="15971">MDNHQQNTTALKSESVPNNNTADLDDENNMKIIDEISTIDSNRNSIDDQVITSVCDSTNESAASINERNINKSLMKTTRKSHQEAAQDQSSNEDENKKHRQRSVSSSSSTSTSSSTSADNETSNIPYETLRNEDEDDQSDPITQ</sequence>
<dbReference type="Proteomes" id="UP000676336">
    <property type="component" value="Unassembled WGS sequence"/>
</dbReference>
<dbReference type="Proteomes" id="UP000663834">
    <property type="component" value="Unassembled WGS sequence"/>
</dbReference>
<name>A0A814SH95_9BILA</name>
<feature type="compositionally biased region" description="Low complexity" evidence="1">
    <location>
        <begin position="103"/>
        <end position="117"/>
    </location>
</feature>
<evidence type="ECO:0000313" key="6">
    <source>
        <dbReference type="EMBL" id="CAF4041775.1"/>
    </source>
</evidence>
<dbReference type="EMBL" id="CAJNRE010005848">
    <property type="protein sequence ID" value="CAF2050180.1"/>
    <property type="molecule type" value="Genomic_DNA"/>
</dbReference>
<feature type="region of interest" description="Disordered" evidence="1">
    <location>
        <begin position="58"/>
        <end position="144"/>
    </location>
</feature>
<comment type="caution">
    <text evidence="2">The sequence shown here is derived from an EMBL/GenBank/DDBJ whole genome shotgun (WGS) entry which is preliminary data.</text>
</comment>
<dbReference type="AlphaFoldDB" id="A0A814SH95"/>
<dbReference type="EMBL" id="CAJNRG010008654">
    <property type="protein sequence ID" value="CAF2105694.1"/>
    <property type="molecule type" value="Genomic_DNA"/>
</dbReference>
<gene>
    <name evidence="2" type="ORF">CJN711_LOCUS9386</name>
    <name evidence="3" type="ORF">KQP761_LOCUS24001</name>
    <name evidence="4" type="ORF">MBJ925_LOCUS12862</name>
    <name evidence="6" type="ORF">SMN809_LOCUS14147</name>
    <name evidence="7" type="ORF">UXM345_LOCUS20694</name>
    <name evidence="5" type="ORF">XDN619_LOCUS19684</name>
</gene>
<evidence type="ECO:0000313" key="7">
    <source>
        <dbReference type="EMBL" id="CAF4075061.1"/>
    </source>
</evidence>
<evidence type="ECO:0000313" key="8">
    <source>
        <dbReference type="Proteomes" id="UP000663855"/>
    </source>
</evidence>
<feature type="region of interest" description="Disordered" evidence="1">
    <location>
        <begin position="1"/>
        <end position="30"/>
    </location>
</feature>
<evidence type="ECO:0000313" key="4">
    <source>
        <dbReference type="EMBL" id="CAF2050180.1"/>
    </source>
</evidence>
<evidence type="ECO:0000313" key="5">
    <source>
        <dbReference type="EMBL" id="CAF2105694.1"/>
    </source>
</evidence>
<reference evidence="2" key="1">
    <citation type="submission" date="2021-02" db="EMBL/GenBank/DDBJ databases">
        <authorList>
            <person name="Nowell W R."/>
        </authorList>
    </citation>
    <scope>NUCLEOTIDE SEQUENCE</scope>
</reference>
<organism evidence="2 8">
    <name type="scientific">Rotaria magnacalcarata</name>
    <dbReference type="NCBI Taxonomy" id="392030"/>
    <lineage>
        <taxon>Eukaryota</taxon>
        <taxon>Metazoa</taxon>
        <taxon>Spiralia</taxon>
        <taxon>Gnathifera</taxon>
        <taxon>Rotifera</taxon>
        <taxon>Eurotatoria</taxon>
        <taxon>Bdelloidea</taxon>
        <taxon>Philodinida</taxon>
        <taxon>Philodinidae</taxon>
        <taxon>Rotaria</taxon>
    </lineage>
</organism>
<feature type="compositionally biased region" description="Acidic residues" evidence="1">
    <location>
        <begin position="133"/>
        <end position="144"/>
    </location>
</feature>
<proteinExistence type="predicted"/>
<dbReference type="EMBL" id="CAJNOW010012927">
    <property type="protein sequence ID" value="CAF1615902.1"/>
    <property type="molecule type" value="Genomic_DNA"/>
</dbReference>
<evidence type="ECO:0000256" key="1">
    <source>
        <dbReference type="SAM" id="MobiDB-lite"/>
    </source>
</evidence>
<dbReference type="EMBL" id="CAJNOV010003620">
    <property type="protein sequence ID" value="CAF1148078.1"/>
    <property type="molecule type" value="Genomic_DNA"/>
</dbReference>
<dbReference type="EMBL" id="CAJOBI010005764">
    <property type="protein sequence ID" value="CAF4041775.1"/>
    <property type="molecule type" value="Genomic_DNA"/>
</dbReference>
<dbReference type="OrthoDB" id="10362687at2759"/>